<dbReference type="NCBIfam" id="TIGR01388">
    <property type="entry name" value="rnd"/>
    <property type="match status" value="1"/>
</dbReference>
<comment type="cofactor">
    <cofactor evidence="6">
        <name>a divalent metal cation</name>
        <dbReference type="ChEBI" id="CHEBI:60240"/>
    </cofactor>
</comment>
<dbReference type="InterPro" id="IPR051086">
    <property type="entry name" value="RNase_D-like"/>
</dbReference>
<dbReference type="CDD" id="cd06142">
    <property type="entry name" value="RNaseD_exo"/>
    <property type="match status" value="1"/>
</dbReference>
<evidence type="ECO:0000256" key="4">
    <source>
        <dbReference type="ARBA" id="ARBA00022801"/>
    </source>
</evidence>
<dbReference type="Gene3D" id="1.10.150.80">
    <property type="entry name" value="HRDC domain"/>
    <property type="match status" value="1"/>
</dbReference>
<dbReference type="RefSeq" id="WP_259546407.1">
    <property type="nucleotide sequence ID" value="NZ_BAABHW010000001.1"/>
</dbReference>
<dbReference type="SMART" id="SM00474">
    <property type="entry name" value="35EXOc"/>
    <property type="match status" value="1"/>
</dbReference>
<feature type="domain" description="HRDC" evidence="7">
    <location>
        <begin position="213"/>
        <end position="294"/>
    </location>
</feature>
<evidence type="ECO:0000259" key="7">
    <source>
        <dbReference type="PROSITE" id="PS50967"/>
    </source>
</evidence>
<keyword evidence="5 6" id="KW-0269">Exonuclease</keyword>
<dbReference type="HAMAP" id="MF_01899">
    <property type="entry name" value="RNase_D"/>
    <property type="match status" value="1"/>
</dbReference>
<accession>A0ABP9KZK5</accession>
<evidence type="ECO:0000256" key="1">
    <source>
        <dbReference type="ARBA" id="ARBA00022490"/>
    </source>
</evidence>
<dbReference type="SUPFAM" id="SSF47819">
    <property type="entry name" value="HRDC-like"/>
    <property type="match status" value="2"/>
</dbReference>
<dbReference type="Pfam" id="PF01612">
    <property type="entry name" value="DNA_pol_A_exo1"/>
    <property type="match status" value="1"/>
</dbReference>
<dbReference type="InterPro" id="IPR002562">
    <property type="entry name" value="3'-5'_exonuclease_dom"/>
</dbReference>
<evidence type="ECO:0000256" key="5">
    <source>
        <dbReference type="ARBA" id="ARBA00022839"/>
    </source>
</evidence>
<protein>
    <recommendedName>
        <fullName evidence="6">Ribonuclease D</fullName>
        <shortName evidence="6">RNase D</shortName>
        <ecNumber evidence="6">3.1.13.5</ecNumber>
    </recommendedName>
</protein>
<dbReference type="InterPro" id="IPR044876">
    <property type="entry name" value="HRDC_dom_sf"/>
</dbReference>
<dbReference type="Gene3D" id="3.30.420.10">
    <property type="entry name" value="Ribonuclease H-like superfamily/Ribonuclease H"/>
    <property type="match status" value="1"/>
</dbReference>
<sequence>MPETLTTTDALAAFCARAAQAPYVTVDTEFLRERTYFAQLCLVQLALPGEDDSDAVLVDPLADGMDLAPLYELFRNTGVVKVFHAARQDLEIFHVEGDVVPAPLFDTQVAAMVCGFGDQVGYETLVRKIAKASLDKSSRFTDWSRRPLSDAQKTYALADVTHLRQIYEYLSDRLKTSGRTHWLEEELASLTDAENYVVEPENAWKRLKLRSSSPKLLAVAKELAAYRERTAQEKNIPRNRILKDDALMELASTKPRSVQDLSKSRLLLRDARKGAIAEGLVAAVKRGLEMNPEDMPKLPKARDRSGLNPALADLLRVLLKAKAEEAGVASKLIASSSDLDDIANGEHDGIWATGWRREVFGEDALRLLRGEVALSAVGQKVKIVPV</sequence>
<keyword evidence="9" id="KW-1185">Reference proteome</keyword>
<keyword evidence="1 6" id="KW-0963">Cytoplasm</keyword>
<comment type="function">
    <text evidence="6">Exonuclease involved in the 3' processing of various precursor tRNAs. Initiates hydrolysis at the 3'-terminus of an RNA molecule and releases 5'-mononucleotides.</text>
</comment>
<evidence type="ECO:0000256" key="3">
    <source>
        <dbReference type="ARBA" id="ARBA00022722"/>
    </source>
</evidence>
<keyword evidence="3 6" id="KW-0540">Nuclease</keyword>
<reference evidence="9" key="1">
    <citation type="journal article" date="2019" name="Int. J. Syst. Evol. Microbiol.">
        <title>The Global Catalogue of Microorganisms (GCM) 10K type strain sequencing project: providing services to taxonomists for standard genome sequencing and annotation.</title>
        <authorList>
            <consortium name="The Broad Institute Genomics Platform"/>
            <consortium name="The Broad Institute Genome Sequencing Center for Infectious Disease"/>
            <person name="Wu L."/>
            <person name="Ma J."/>
        </authorList>
    </citation>
    <scope>NUCLEOTIDE SEQUENCE [LARGE SCALE GENOMIC DNA]</scope>
    <source>
        <strain evidence="9">JCM 18015</strain>
    </source>
</reference>
<dbReference type="SUPFAM" id="SSF53098">
    <property type="entry name" value="Ribonuclease H-like"/>
    <property type="match status" value="1"/>
</dbReference>
<dbReference type="PROSITE" id="PS50967">
    <property type="entry name" value="HRDC"/>
    <property type="match status" value="1"/>
</dbReference>
<dbReference type="InterPro" id="IPR012337">
    <property type="entry name" value="RNaseH-like_sf"/>
</dbReference>
<evidence type="ECO:0000256" key="6">
    <source>
        <dbReference type="HAMAP-Rule" id="MF_01899"/>
    </source>
</evidence>
<comment type="similarity">
    <text evidence="6">Belongs to the RNase D family.</text>
</comment>
<dbReference type="InterPro" id="IPR006292">
    <property type="entry name" value="RNase_D"/>
</dbReference>
<dbReference type="PANTHER" id="PTHR47649">
    <property type="entry name" value="RIBONUCLEASE D"/>
    <property type="match status" value="1"/>
</dbReference>
<comment type="subcellular location">
    <subcellularLocation>
        <location evidence="6">Cytoplasm</location>
    </subcellularLocation>
</comment>
<proteinExistence type="inferred from homology"/>
<comment type="caution">
    <text evidence="8">The sequence shown here is derived from an EMBL/GenBank/DDBJ whole genome shotgun (WGS) entry which is preliminary data.</text>
</comment>
<keyword evidence="2 6" id="KW-0819">tRNA processing</keyword>
<dbReference type="PANTHER" id="PTHR47649:SF1">
    <property type="entry name" value="RIBONUCLEASE D"/>
    <property type="match status" value="1"/>
</dbReference>
<comment type="catalytic activity">
    <reaction evidence="6">
        <text>Exonucleolytic cleavage that removes extra residues from the 3'-terminus of tRNA to produce 5'-mononucleotides.</text>
        <dbReference type="EC" id="3.1.13.5"/>
    </reaction>
</comment>
<dbReference type="EMBL" id="BAABHW010000001">
    <property type="protein sequence ID" value="GAA5068541.1"/>
    <property type="molecule type" value="Genomic_DNA"/>
</dbReference>
<organism evidence="8 9">
    <name type="scientific">[Roseibacterium] beibuensis</name>
    <dbReference type="NCBI Taxonomy" id="1193142"/>
    <lineage>
        <taxon>Bacteria</taxon>
        <taxon>Pseudomonadati</taxon>
        <taxon>Pseudomonadota</taxon>
        <taxon>Alphaproteobacteria</taxon>
        <taxon>Rhodobacterales</taxon>
        <taxon>Roseobacteraceae</taxon>
        <taxon>Roseicyclus</taxon>
    </lineage>
</organism>
<gene>
    <name evidence="6 8" type="primary">rnd</name>
    <name evidence="8" type="ORF">GCM10023209_09240</name>
</gene>
<dbReference type="EC" id="3.1.13.5" evidence="6"/>
<dbReference type="InterPro" id="IPR002121">
    <property type="entry name" value="HRDC_dom"/>
</dbReference>
<name>A0ABP9KZK5_9RHOB</name>
<evidence type="ECO:0000256" key="2">
    <source>
        <dbReference type="ARBA" id="ARBA00022694"/>
    </source>
</evidence>
<dbReference type="InterPro" id="IPR010997">
    <property type="entry name" value="HRDC-like_sf"/>
</dbReference>
<dbReference type="Pfam" id="PF00570">
    <property type="entry name" value="HRDC"/>
    <property type="match status" value="1"/>
</dbReference>
<evidence type="ECO:0000313" key="8">
    <source>
        <dbReference type="EMBL" id="GAA5068541.1"/>
    </source>
</evidence>
<dbReference type="InterPro" id="IPR036397">
    <property type="entry name" value="RNaseH_sf"/>
</dbReference>
<evidence type="ECO:0000313" key="9">
    <source>
        <dbReference type="Proteomes" id="UP001499910"/>
    </source>
</evidence>
<keyword evidence="4 6" id="KW-0378">Hydrolase</keyword>
<dbReference type="Proteomes" id="UP001499910">
    <property type="component" value="Unassembled WGS sequence"/>
</dbReference>